<dbReference type="InterPro" id="IPR036061">
    <property type="entry name" value="CheW-like_dom_sf"/>
</dbReference>
<dbReference type="Pfam" id="PF01584">
    <property type="entry name" value="CheW"/>
    <property type="match status" value="1"/>
</dbReference>
<dbReference type="Gene3D" id="3.30.450.20">
    <property type="entry name" value="PAS domain"/>
    <property type="match status" value="1"/>
</dbReference>
<dbReference type="Gene3D" id="2.30.30.40">
    <property type="entry name" value="SH3 Domains"/>
    <property type="match status" value="1"/>
</dbReference>
<name>A0ABN6EU60_9BACT</name>
<accession>A0ABN6EU60</accession>
<organism evidence="2 3">
    <name type="scientific">Pseudodesulfovibrio sediminis</name>
    <dbReference type="NCBI Taxonomy" id="2810563"/>
    <lineage>
        <taxon>Bacteria</taxon>
        <taxon>Pseudomonadati</taxon>
        <taxon>Thermodesulfobacteriota</taxon>
        <taxon>Desulfovibrionia</taxon>
        <taxon>Desulfovibrionales</taxon>
        <taxon>Desulfovibrionaceae</taxon>
    </lineage>
</organism>
<dbReference type="Gene3D" id="2.40.50.180">
    <property type="entry name" value="CheA-289, Domain 4"/>
    <property type="match status" value="1"/>
</dbReference>
<dbReference type="InterPro" id="IPR002545">
    <property type="entry name" value="CheW-lke_dom"/>
</dbReference>
<dbReference type="EMBL" id="AP024485">
    <property type="protein sequence ID" value="BCS89862.1"/>
    <property type="molecule type" value="Genomic_DNA"/>
</dbReference>
<gene>
    <name evidence="2" type="ORF">PSDVSF_31040</name>
</gene>
<reference evidence="2" key="1">
    <citation type="journal article" date="2022" name="Arch. Microbiol.">
        <title>Pseudodesulfovibrio sediminis sp. nov., a mesophilic and neutrophilic sulfate-reducing bacterium isolated from sediment of a brackish lake.</title>
        <authorList>
            <person name="Takahashi A."/>
            <person name="Kojima H."/>
            <person name="Watanabe M."/>
            <person name="Fukui M."/>
        </authorList>
    </citation>
    <scope>NUCLEOTIDE SEQUENCE</scope>
    <source>
        <strain evidence="2">SF6</strain>
    </source>
</reference>
<evidence type="ECO:0000313" key="2">
    <source>
        <dbReference type="EMBL" id="BCS89862.1"/>
    </source>
</evidence>
<evidence type="ECO:0000313" key="3">
    <source>
        <dbReference type="Proteomes" id="UP001053296"/>
    </source>
</evidence>
<feature type="domain" description="CheW-like" evidence="1">
    <location>
        <begin position="709"/>
        <end position="857"/>
    </location>
</feature>
<proteinExistence type="predicted"/>
<keyword evidence="3" id="KW-1185">Reference proteome</keyword>
<evidence type="ECO:0000259" key="1">
    <source>
        <dbReference type="PROSITE" id="PS50851"/>
    </source>
</evidence>
<dbReference type="PROSITE" id="PS50851">
    <property type="entry name" value="CHEW"/>
    <property type="match status" value="1"/>
</dbReference>
<dbReference type="RefSeq" id="WP_229591818.1">
    <property type="nucleotide sequence ID" value="NZ_AP024485.1"/>
</dbReference>
<dbReference type="Proteomes" id="UP001053296">
    <property type="component" value="Chromosome"/>
</dbReference>
<protein>
    <recommendedName>
        <fullName evidence="1">CheW-like domain-containing protein</fullName>
    </recommendedName>
</protein>
<dbReference type="SMART" id="SM00260">
    <property type="entry name" value="CheW"/>
    <property type="match status" value="1"/>
</dbReference>
<sequence length="862" mass="96426">MSASSYHDFSIPQELLNVVPYMESVEGCREELSTLGSQWDLLTILGQMSGTGTDMTGTREGFQKLASELLGQLGLETLKKVSKDIDAKAQVVVDIVIRNLFERTADIGFLATDSDIRDFLGNVDLPRSGKRSQLDMHEAIVERFREYVEKYSVYFDIVLFDTQGNIAARLDPQYTTTHSDDAFISEALTTSDEYVEYFGKTEILSDHGDSLIYAYRVTETDASDSTPLGVLALCFRFQNEMDGIFKNLIAPTDWVVLTLLDKDGRVIASSDQDHVRIGSTMELALQQDSRVVRFAGREYLAKTCATNGYESFFGLGWYGHAMLPLEHAFNAHGNTLTDRADEKVLAAVMNDPRLFSEELRNIPIQADLVQSELERTVWNGNVKESDSQSKVLLWNISDAGARTKLVFEKAIDNLHETVVSAILDDVEFQAALAVDIMDRNLYERANDCRWWALTSAFRRILAKSAISDQDVQAITDILIYINDLYTVYTALFIYDSKGTILAISDPEKNYFIGRPVSKDWITETLEIQDSQQYSVSPFETSNLYEDKHTYIYGASITDSKNPSVVHGGIGIIFDSEPQFKAMLEEIVKKDEGTGQQGFGLFTDRKGRIISSTDAEFAPGASIDIDHDLFTLKNGSKTSRIIEFRDQYYAVGASASSGYREYKRNDNYSNDVIALIFSPLAEISSLKHVEAQRREMAIDVKNTRPNGEDCTEIASFHIGNSWLGFKADIVVEATRFNNITPIPGAAPTLRGKVLYDDKVVPVIAIHTLMGAEYPRDESSLNIVFVQCDSEFSEIGLLGLIVDSLAEIPAVSQDCIDSCRSNLEGYDYTECMVKPEQGCPEKGLLVVLNPERLVKHLVKDINYW</sequence>
<dbReference type="SUPFAM" id="SSF50341">
    <property type="entry name" value="CheW-like"/>
    <property type="match status" value="1"/>
</dbReference>